<comment type="caution">
    <text evidence="1">The sequence shown here is derived from an EMBL/GenBank/DDBJ whole genome shotgun (WGS) entry which is preliminary data.</text>
</comment>
<keyword evidence="2" id="KW-1185">Reference proteome</keyword>
<evidence type="ECO:0000313" key="1">
    <source>
        <dbReference type="EMBL" id="MBC6464478.1"/>
    </source>
</evidence>
<protein>
    <submittedName>
        <fullName evidence="1">Uncharacterized protein</fullName>
    </submittedName>
</protein>
<evidence type="ECO:0000313" key="2">
    <source>
        <dbReference type="Proteomes" id="UP000805614"/>
    </source>
</evidence>
<organism evidence="1 2">
    <name type="scientific">Actinomadura alba</name>
    <dbReference type="NCBI Taxonomy" id="406431"/>
    <lineage>
        <taxon>Bacteria</taxon>
        <taxon>Bacillati</taxon>
        <taxon>Actinomycetota</taxon>
        <taxon>Actinomycetes</taxon>
        <taxon>Streptosporangiales</taxon>
        <taxon>Thermomonosporaceae</taxon>
        <taxon>Actinomadura</taxon>
    </lineage>
</organism>
<gene>
    <name evidence="1" type="ORF">HKK74_03050</name>
</gene>
<dbReference type="RefSeq" id="WP_187241473.1">
    <property type="nucleotide sequence ID" value="NZ_BAAAOK010000055.1"/>
</dbReference>
<sequence length="49" mass="5401">MSEQPEDPLRTFPTSGPQVRRAVFGGSDLVTYAFDDAAEIITVTDVTWI</sequence>
<proteinExistence type="predicted"/>
<accession>A0ABR7LIG5</accession>
<dbReference type="Proteomes" id="UP000805614">
    <property type="component" value="Unassembled WGS sequence"/>
</dbReference>
<reference evidence="1 2" key="1">
    <citation type="submission" date="2020-06" db="EMBL/GenBank/DDBJ databases">
        <title>Actinomadura xiongansis sp. nov., isolated from soil of Baiyangdian.</title>
        <authorList>
            <person name="Zhang X."/>
        </authorList>
    </citation>
    <scope>NUCLEOTIDE SEQUENCE [LARGE SCALE GENOMIC DNA]</scope>
    <source>
        <strain evidence="1 2">HBUM206468</strain>
    </source>
</reference>
<dbReference type="EMBL" id="JABVEC010000002">
    <property type="protein sequence ID" value="MBC6464478.1"/>
    <property type="molecule type" value="Genomic_DNA"/>
</dbReference>
<name>A0ABR7LIG5_9ACTN</name>